<keyword evidence="3" id="KW-1185">Reference proteome</keyword>
<evidence type="ECO:0000313" key="3">
    <source>
        <dbReference type="Proteomes" id="UP000651271"/>
    </source>
</evidence>
<sequence>MSMTQIAFIRKADLPTNGQIQETIQKLGYDFKILSGLDKQIDEDGLECNINGHQTYFETYVDIATNTIEDNEADYITDITDQDTAISFVWGADFAAGACIGLISLALIDHSNALIYYMDDQMKYSREMLVADTPQFLEELQKQSRRTANHQEPVKPKQTNTQTKNTFWNRLKNIFK</sequence>
<protein>
    <submittedName>
        <fullName evidence="2">Uncharacterized protein</fullName>
    </submittedName>
</protein>
<name>A0ABR7YCD0_9SPHI</name>
<reference evidence="2 3" key="1">
    <citation type="submission" date="2020-08" db="EMBL/GenBank/DDBJ databases">
        <title>Sphingobacterium sp. DN04309 isolated from aquaculture water.</title>
        <authorList>
            <person name="Zhang M."/>
        </authorList>
    </citation>
    <scope>NUCLEOTIDE SEQUENCE [LARGE SCALE GENOMIC DNA]</scope>
    <source>
        <strain evidence="2 3">DN04309</strain>
    </source>
</reference>
<gene>
    <name evidence="2" type="ORF">H8B04_05160</name>
</gene>
<dbReference type="Proteomes" id="UP000651271">
    <property type="component" value="Unassembled WGS sequence"/>
</dbReference>
<evidence type="ECO:0000313" key="2">
    <source>
        <dbReference type="EMBL" id="MBD1428956.1"/>
    </source>
</evidence>
<dbReference type="EMBL" id="JACOIJ010000006">
    <property type="protein sequence ID" value="MBD1428956.1"/>
    <property type="molecule type" value="Genomic_DNA"/>
</dbReference>
<dbReference type="RefSeq" id="WP_190301677.1">
    <property type="nucleotide sequence ID" value="NZ_JACOIJ010000006.1"/>
</dbReference>
<feature type="region of interest" description="Disordered" evidence="1">
    <location>
        <begin position="143"/>
        <end position="162"/>
    </location>
</feature>
<organism evidence="2 3">
    <name type="scientific">Sphingobacterium litopenaei</name>
    <dbReference type="NCBI Taxonomy" id="2763500"/>
    <lineage>
        <taxon>Bacteria</taxon>
        <taxon>Pseudomonadati</taxon>
        <taxon>Bacteroidota</taxon>
        <taxon>Sphingobacteriia</taxon>
        <taxon>Sphingobacteriales</taxon>
        <taxon>Sphingobacteriaceae</taxon>
        <taxon>Sphingobacterium</taxon>
    </lineage>
</organism>
<accession>A0ABR7YCD0</accession>
<evidence type="ECO:0000256" key="1">
    <source>
        <dbReference type="SAM" id="MobiDB-lite"/>
    </source>
</evidence>
<proteinExistence type="predicted"/>
<comment type="caution">
    <text evidence="2">The sequence shown here is derived from an EMBL/GenBank/DDBJ whole genome shotgun (WGS) entry which is preliminary data.</text>
</comment>